<dbReference type="PANTHER" id="PTHR33096">
    <property type="entry name" value="CXC2 DOMAIN-CONTAINING PROTEIN"/>
    <property type="match status" value="1"/>
</dbReference>
<feature type="domain" description="CxC2-like cysteine cluster KDZ transposase-associated" evidence="2">
    <location>
        <begin position="196"/>
        <end position="277"/>
    </location>
</feature>
<reference evidence="3 4" key="1">
    <citation type="journal article" date="2010" name="Proc. Natl. Acad. Sci. U.S.A.">
        <title>Insights into evolution of multicellular fungi from the assembled chromosomes of the mushroom Coprinopsis cinerea (Coprinus cinereus).</title>
        <authorList>
            <person name="Stajich J.E."/>
            <person name="Wilke S.K."/>
            <person name="Ahren D."/>
            <person name="Au C.H."/>
            <person name="Birren B.W."/>
            <person name="Borodovsky M."/>
            <person name="Burns C."/>
            <person name="Canback B."/>
            <person name="Casselton L.A."/>
            <person name="Cheng C.K."/>
            <person name="Deng J."/>
            <person name="Dietrich F.S."/>
            <person name="Fargo D.C."/>
            <person name="Farman M.L."/>
            <person name="Gathman A.C."/>
            <person name="Goldberg J."/>
            <person name="Guigo R."/>
            <person name="Hoegger P.J."/>
            <person name="Hooker J.B."/>
            <person name="Huggins A."/>
            <person name="James T.Y."/>
            <person name="Kamada T."/>
            <person name="Kilaru S."/>
            <person name="Kodira C."/>
            <person name="Kues U."/>
            <person name="Kupfer D."/>
            <person name="Kwan H.S."/>
            <person name="Lomsadze A."/>
            <person name="Li W."/>
            <person name="Lilly W.W."/>
            <person name="Ma L.J."/>
            <person name="Mackey A.J."/>
            <person name="Manning G."/>
            <person name="Martin F."/>
            <person name="Muraguchi H."/>
            <person name="Natvig D.O."/>
            <person name="Palmerini H."/>
            <person name="Ramesh M.A."/>
            <person name="Rehmeyer C.J."/>
            <person name="Roe B.A."/>
            <person name="Shenoy N."/>
            <person name="Stanke M."/>
            <person name="Ter-Hovhannisyan V."/>
            <person name="Tunlid A."/>
            <person name="Velagapudi R."/>
            <person name="Vision T.J."/>
            <person name="Zeng Q."/>
            <person name="Zolan M.E."/>
            <person name="Pukkila P.J."/>
        </authorList>
    </citation>
    <scope>NUCLEOTIDE SEQUENCE [LARGE SCALE GENOMIC DNA]</scope>
    <source>
        <strain evidence="4">Okayama-7 / 130 / ATCC MYA-4618 / FGSC 9003</strain>
    </source>
</reference>
<dbReference type="Pfam" id="PF18803">
    <property type="entry name" value="CxC2"/>
    <property type="match status" value="1"/>
</dbReference>
<dbReference type="EMBL" id="AACS02000006">
    <property type="protein sequence ID" value="EAU81323.2"/>
    <property type="molecule type" value="Genomic_DNA"/>
</dbReference>
<gene>
    <name evidence="3" type="ORF">CC1G_07253</name>
</gene>
<accession>A8PD38</accession>
<feature type="compositionally biased region" description="Low complexity" evidence="1">
    <location>
        <begin position="46"/>
        <end position="57"/>
    </location>
</feature>
<proteinExistence type="predicted"/>
<dbReference type="HOGENOM" id="CLU_003703_13_1_1"/>
<comment type="caution">
    <text evidence="3">The sequence shown here is derived from an EMBL/GenBank/DDBJ whole genome shotgun (WGS) entry which is preliminary data.</text>
</comment>
<evidence type="ECO:0000259" key="2">
    <source>
        <dbReference type="Pfam" id="PF18803"/>
    </source>
</evidence>
<feature type="region of interest" description="Disordered" evidence="1">
    <location>
        <begin position="37"/>
        <end position="64"/>
    </location>
</feature>
<dbReference type="RefSeq" id="XP_001840523.2">
    <property type="nucleotide sequence ID" value="XM_001840471.2"/>
</dbReference>
<evidence type="ECO:0000256" key="1">
    <source>
        <dbReference type="SAM" id="MobiDB-lite"/>
    </source>
</evidence>
<dbReference type="Pfam" id="PF18758">
    <property type="entry name" value="KDZ"/>
    <property type="match status" value="1"/>
</dbReference>
<dbReference type="InterPro" id="IPR041457">
    <property type="entry name" value="CxC2_KDZ-assoc"/>
</dbReference>
<dbReference type="AlphaFoldDB" id="A8PD38"/>
<feature type="compositionally biased region" description="Acidic residues" evidence="1">
    <location>
        <begin position="746"/>
        <end position="755"/>
    </location>
</feature>
<organism evidence="3 4">
    <name type="scientific">Coprinopsis cinerea (strain Okayama-7 / 130 / ATCC MYA-4618 / FGSC 9003)</name>
    <name type="common">Inky cap fungus</name>
    <name type="synonym">Hormographiella aspergillata</name>
    <dbReference type="NCBI Taxonomy" id="240176"/>
    <lineage>
        <taxon>Eukaryota</taxon>
        <taxon>Fungi</taxon>
        <taxon>Dikarya</taxon>
        <taxon>Basidiomycota</taxon>
        <taxon>Agaricomycotina</taxon>
        <taxon>Agaricomycetes</taxon>
        <taxon>Agaricomycetidae</taxon>
        <taxon>Agaricales</taxon>
        <taxon>Agaricineae</taxon>
        <taxon>Psathyrellaceae</taxon>
        <taxon>Coprinopsis</taxon>
    </lineage>
</organism>
<protein>
    <recommendedName>
        <fullName evidence="2">CxC2-like cysteine cluster KDZ transposase-associated domain-containing protein</fullName>
    </recommendedName>
</protein>
<dbReference type="InterPro" id="IPR040521">
    <property type="entry name" value="KDZ"/>
</dbReference>
<dbReference type="InParanoid" id="A8PD38"/>
<feature type="region of interest" description="Disordered" evidence="1">
    <location>
        <begin position="742"/>
        <end position="779"/>
    </location>
</feature>
<keyword evidence="4" id="KW-1185">Reference proteome</keyword>
<dbReference type="OrthoDB" id="3143151at2759"/>
<sequence length="1013" mass="115894">MAPGRKHEVKRRERVELYRCRLTHGGKKGRAKLKLLPHTPSKRNQSLSPRKLSSKSSVQQTSARRETAFIEGDMDHGEFVTFDVGGIGNSGSKTTHEYMGEWVPKERLYLHEILAQEALPNPMSWETCVLYRLLQTASFDKPAASCSALEEFTFPAILALEVGHVAEHPHADPTLDWTDNEDFTFGAKPNQRLHLGSKIMCVVHTNGVHYLPFVFCRCAEAPSDEVQLLRHGFYPATFRDIRTVFTHALLDDYLLEMLECFTSTHHYYSKLRRMTNKNFPHSVPDRTRELRRAGRQWRRLKDLKQFGFGHTRKTPGRGDMALFCAACPQPGINLPEDWKSDREDWKYQRSLVADGNFVLVHRKQKRQGEGDVFLKSGEGYMTERTRYKEHLKAAEERKEPQTCHEHRAIADRSKGHKGCDVTGVGAFACMRHGCFAPGSVVDFQKGERQVNMDYGFCEALKTTHTDELSKVLLVYDINCQYSKHLFERIEESDHLSINEKLTVIFGIGLFHVHGHQDSCFARYALTFIRGAGMSAGEILEPLWSVINLAAGPTSMMTLAQRDEALDDFILDNNWKKLLGLVPSICKRWEASRIELAIAEEDFELLDETASDAQKRLWSTQLENTHIDREVDVNSMDVLNIKLKKPPSKAKVQHDLMSAERASNSGLGVTSWLIAGIKLQDAQDSLRAFISGLPRESLRTDQQRLEVTKRRENLQAAINTFYEDAAVLFPNVNLYELRCESPPEASVEIDGDDDGNRDDNPRSPFSVSQNEPEDVEIPLPSSFVDLPDGLGSAAEKELKIRVAQADDALESVRIEIGHKSYLYRSNIRLAHGKQQRLRGYAAVKAVDKNMRLHIKSYNRARWALGRLGAEREVLQRYREVRKEDTRAITAVYEPNARNQRNVPLSWIWTMDVEGDSQNSEYLEELYRVNWLRARSRADRWKEEHILLTSEMEWVPNFFAFKEDECKAWATLTRDLPGHRAYAIRQANMWRLMGVHAEKAFAEVKAKANSNRVRV</sequence>
<dbReference type="PANTHER" id="PTHR33096:SF1">
    <property type="entry name" value="CXC1-LIKE CYSTEINE CLUSTER ASSOCIATED WITH KDZ TRANSPOSASES DOMAIN-CONTAINING PROTEIN"/>
    <property type="match status" value="1"/>
</dbReference>
<dbReference type="eggNOG" id="ENOG502SJ1F">
    <property type="taxonomic scope" value="Eukaryota"/>
</dbReference>
<dbReference type="OMA" id="SICVCTI"/>
<name>A8PD38_COPC7</name>
<dbReference type="GeneID" id="6017170"/>
<dbReference type="VEuPathDB" id="FungiDB:CC1G_07253"/>
<evidence type="ECO:0000313" key="3">
    <source>
        <dbReference type="EMBL" id="EAU81323.2"/>
    </source>
</evidence>
<dbReference type="KEGG" id="cci:CC1G_07253"/>
<evidence type="ECO:0000313" key="4">
    <source>
        <dbReference type="Proteomes" id="UP000001861"/>
    </source>
</evidence>
<dbReference type="Proteomes" id="UP000001861">
    <property type="component" value="Unassembled WGS sequence"/>
</dbReference>